<name>A0A853F163_9GAMM</name>
<protein>
    <submittedName>
        <fullName evidence="1">Uncharacterized protein</fullName>
    </submittedName>
</protein>
<evidence type="ECO:0000313" key="2">
    <source>
        <dbReference type="Proteomes" id="UP000568751"/>
    </source>
</evidence>
<dbReference type="EMBL" id="JACCHT010000001">
    <property type="protein sequence ID" value="NYT27167.1"/>
    <property type="molecule type" value="Genomic_DNA"/>
</dbReference>
<gene>
    <name evidence="1" type="ORF">H0A76_04280</name>
</gene>
<evidence type="ECO:0000313" key="1">
    <source>
        <dbReference type="EMBL" id="NYT27167.1"/>
    </source>
</evidence>
<accession>A0A853F163</accession>
<proteinExistence type="predicted"/>
<organism evidence="1 2">
    <name type="scientific">Candidatus Thiodubiliella endoseptemdiera</name>
    <dbReference type="NCBI Taxonomy" id="2738886"/>
    <lineage>
        <taxon>Bacteria</taxon>
        <taxon>Pseudomonadati</taxon>
        <taxon>Pseudomonadota</taxon>
        <taxon>Gammaproteobacteria</taxon>
        <taxon>Candidatus Pseudothioglobaceae</taxon>
        <taxon>Candidatus Thiodubiliella</taxon>
    </lineage>
</organism>
<dbReference type="Proteomes" id="UP000568751">
    <property type="component" value="Unassembled WGS sequence"/>
</dbReference>
<comment type="caution">
    <text evidence="1">The sequence shown here is derived from an EMBL/GenBank/DDBJ whole genome shotgun (WGS) entry which is preliminary data.</text>
</comment>
<sequence>MNKRSKRQLLMGLLEVMSGKGYEEIIRRDYESITNAEQRTLLILSGIAATNNSSASETTLVRALQF</sequence>
<reference evidence="1 2" key="1">
    <citation type="submission" date="2020-05" db="EMBL/GenBank/DDBJ databases">
        <title>Horizontal transmission and recombination maintain forever young bacterial symbiont genomes.</title>
        <authorList>
            <person name="Russell S.L."/>
            <person name="Pepper-Tunick E."/>
            <person name="Svedberg J."/>
            <person name="Byrne A."/>
            <person name="Ruelas Castillo J."/>
            <person name="Vollmers C."/>
            <person name="Beinart R.A."/>
            <person name="Corbett-Detig R."/>
        </authorList>
    </citation>
    <scope>NUCLEOTIDE SEQUENCE [LARGE SCALE GENOMIC DNA]</scope>
    <source>
        <strain evidence="1">455</strain>
    </source>
</reference>
<dbReference type="AlphaFoldDB" id="A0A853F163"/>